<name>A0A086TIK9_9FUNG</name>
<sequence>MLSPPRRLFHIPSMTTVMYEDVADDVKDNGYVAISHVWGTLNMYAANELEIEDGVDWWLPLSDHSKITKVKNAMKYLKKEYCWFDALCMNQDRQYEIDQEVAFMGDYYAGADYTLVIPTTDPIPSEGYEKWYSMMGDIIEKKREFTSLEKDWIMAQIESGKPMLDLSKEKWFTRVWTFQEGAMAKELVLITSTEVYVFMFEIAHRISYMDSMDSSYTEYLFGVSRFPLLHVFGNRMDFRMYGTDLVNTMIACAGRDCFKQQDRFYGALGMLGYKDFPVDYTIDMEDLNNAIVKHAYSKGDISWLAIGGGTGKGFIQPMYKRFQVVGQIWKEESPNVCGIKIEDDILYINTCSFAKISQCEKFVGDYNKGGGFVGWMCQTFRKWGINDMDIAHCFMSFSDVPDILVEMAMVYLDSYARDAKEGVIKDLHEKFGKEHVDEHLSGLLNIISETKNACYDLVIAKATVNETGDNIALLVCGDPNVGDEVVLTRMYDTYERTLGIVCDSDRRKGICLYKKVSSDESRYVSHKFLL</sequence>
<organism evidence="2 3">
    <name type="scientific">Podila verticillata NRRL 6337</name>
    <dbReference type="NCBI Taxonomy" id="1069443"/>
    <lineage>
        <taxon>Eukaryota</taxon>
        <taxon>Fungi</taxon>
        <taxon>Fungi incertae sedis</taxon>
        <taxon>Mucoromycota</taxon>
        <taxon>Mortierellomycotina</taxon>
        <taxon>Mortierellomycetes</taxon>
        <taxon>Mortierellales</taxon>
        <taxon>Mortierellaceae</taxon>
        <taxon>Podila</taxon>
    </lineage>
</organism>
<dbReference type="PANTHER" id="PTHR24148">
    <property type="entry name" value="ANKYRIN REPEAT DOMAIN-CONTAINING PROTEIN 39 HOMOLOG-RELATED"/>
    <property type="match status" value="1"/>
</dbReference>
<gene>
    <name evidence="2" type="ORF">MVEG_12369</name>
</gene>
<dbReference type="PANTHER" id="PTHR24148:SF64">
    <property type="entry name" value="HETEROKARYON INCOMPATIBILITY DOMAIN-CONTAINING PROTEIN"/>
    <property type="match status" value="1"/>
</dbReference>
<keyword evidence="3" id="KW-1185">Reference proteome</keyword>
<dbReference type="InterPro" id="IPR010730">
    <property type="entry name" value="HET"/>
</dbReference>
<reference evidence="2 3" key="1">
    <citation type="submission" date="2011-02" db="EMBL/GenBank/DDBJ databases">
        <title>The Genome Sequence of Mortierella verticillata NRRL 6337.</title>
        <authorList>
            <consortium name="The Broad Institute Genome Sequencing Platform"/>
            <person name="Russ C."/>
            <person name="Cuomo C."/>
            <person name="Burger G."/>
            <person name="Gray M.W."/>
            <person name="Holland P.W.H."/>
            <person name="King N."/>
            <person name="Lang F.B.F."/>
            <person name="Roger A.J."/>
            <person name="Ruiz-Trillo I."/>
            <person name="Young S.K."/>
            <person name="Zeng Q."/>
            <person name="Gargeya S."/>
            <person name="Alvarado L."/>
            <person name="Berlin A."/>
            <person name="Chapman S.B."/>
            <person name="Chen Z."/>
            <person name="Freedman E."/>
            <person name="Gellesch M."/>
            <person name="Goldberg J."/>
            <person name="Griggs A."/>
            <person name="Gujja S."/>
            <person name="Heilman E."/>
            <person name="Heiman D."/>
            <person name="Howarth C."/>
            <person name="Mehta T."/>
            <person name="Neiman D."/>
            <person name="Pearson M."/>
            <person name="Roberts A."/>
            <person name="Saif S."/>
            <person name="Shea T."/>
            <person name="Shenoy N."/>
            <person name="Sisk P."/>
            <person name="Stolte C."/>
            <person name="Sykes S."/>
            <person name="White J."/>
            <person name="Yandava C."/>
            <person name="Haas B."/>
            <person name="Nusbaum C."/>
            <person name="Birren B."/>
        </authorList>
    </citation>
    <scope>NUCLEOTIDE SEQUENCE [LARGE SCALE GENOMIC DNA]</scope>
    <source>
        <strain evidence="2 3">NRRL 6337</strain>
    </source>
</reference>
<dbReference type="Pfam" id="PF06985">
    <property type="entry name" value="HET"/>
    <property type="match status" value="1"/>
</dbReference>
<dbReference type="OrthoDB" id="5071163at2759"/>
<dbReference type="EMBL" id="KN042439">
    <property type="protein sequence ID" value="KFH61786.1"/>
    <property type="molecule type" value="Genomic_DNA"/>
</dbReference>
<evidence type="ECO:0000259" key="1">
    <source>
        <dbReference type="Pfam" id="PF06985"/>
    </source>
</evidence>
<accession>A0A086TIK9</accession>
<proteinExistence type="predicted"/>
<evidence type="ECO:0000313" key="3">
    <source>
        <dbReference type="Proteomes" id="UP000243308"/>
    </source>
</evidence>
<feature type="domain" description="Heterokaryon incompatibility" evidence="1">
    <location>
        <begin position="31"/>
        <end position="180"/>
    </location>
</feature>
<dbReference type="AlphaFoldDB" id="A0A086TIK9"/>
<dbReference type="Proteomes" id="UP000243308">
    <property type="component" value="Unassembled WGS sequence"/>
</dbReference>
<dbReference type="InterPro" id="IPR052895">
    <property type="entry name" value="HetReg/Transcr_Mod"/>
</dbReference>
<protein>
    <recommendedName>
        <fullName evidence="1">Heterokaryon incompatibility domain-containing protein</fullName>
    </recommendedName>
</protein>
<evidence type="ECO:0000313" key="2">
    <source>
        <dbReference type="EMBL" id="KFH61786.1"/>
    </source>
</evidence>